<dbReference type="InterPro" id="IPR018247">
    <property type="entry name" value="EF_Hand_1_Ca_BS"/>
</dbReference>
<evidence type="ECO:0000259" key="2">
    <source>
        <dbReference type="PROSITE" id="PS50222"/>
    </source>
</evidence>
<dbReference type="GO" id="GO:0005509">
    <property type="term" value="F:calcium ion binding"/>
    <property type="evidence" value="ECO:0007669"/>
    <property type="project" value="InterPro"/>
</dbReference>
<sequence>MDLEKRFRELDKNKDGVVTLEEMRNELKDQGYPEFLAQKFMSQFDVDGNGSITMEEFIETLSRTDNGLAE</sequence>
<dbReference type="PROSITE" id="PS50222">
    <property type="entry name" value="EF_HAND_2"/>
    <property type="match status" value="2"/>
</dbReference>
<dbReference type="SUPFAM" id="SSF47473">
    <property type="entry name" value="EF-hand"/>
    <property type="match status" value="1"/>
</dbReference>
<reference evidence="3" key="1">
    <citation type="submission" date="2022-06" db="EMBL/GenBank/DDBJ databases">
        <authorList>
            <person name="Berger JAMES D."/>
            <person name="Berger JAMES D."/>
        </authorList>
    </citation>
    <scope>NUCLEOTIDE SEQUENCE [LARGE SCALE GENOMIC DNA]</scope>
</reference>
<feature type="domain" description="EF-hand" evidence="2">
    <location>
        <begin position="1"/>
        <end position="33"/>
    </location>
</feature>
<dbReference type="SMART" id="SM00054">
    <property type="entry name" value="EFh"/>
    <property type="match status" value="2"/>
</dbReference>
<evidence type="ECO:0000313" key="3">
    <source>
        <dbReference type="Proteomes" id="UP000050795"/>
    </source>
</evidence>
<dbReference type="CDD" id="cd00051">
    <property type="entry name" value="EFh"/>
    <property type="match status" value="1"/>
</dbReference>
<evidence type="ECO:0000313" key="4">
    <source>
        <dbReference type="WBParaSite" id="TREG1_20830.1"/>
    </source>
</evidence>
<dbReference type="AlphaFoldDB" id="A0AA85JG59"/>
<reference evidence="4" key="2">
    <citation type="submission" date="2023-11" db="UniProtKB">
        <authorList>
            <consortium name="WormBaseParasite"/>
        </authorList>
    </citation>
    <scope>IDENTIFICATION</scope>
</reference>
<dbReference type="PROSITE" id="PS00018">
    <property type="entry name" value="EF_HAND_1"/>
    <property type="match status" value="2"/>
</dbReference>
<keyword evidence="3" id="KW-1185">Reference proteome</keyword>
<dbReference type="Gene3D" id="1.10.238.10">
    <property type="entry name" value="EF-hand"/>
    <property type="match status" value="1"/>
</dbReference>
<evidence type="ECO:0000256" key="1">
    <source>
        <dbReference type="ARBA" id="ARBA00022837"/>
    </source>
</evidence>
<accession>A0AA85JG59</accession>
<proteinExistence type="predicted"/>
<keyword evidence="1" id="KW-0106">Calcium</keyword>
<protein>
    <recommendedName>
        <fullName evidence="2">EF-hand domain-containing protein</fullName>
    </recommendedName>
</protein>
<dbReference type="Proteomes" id="UP000050795">
    <property type="component" value="Unassembled WGS sequence"/>
</dbReference>
<organism evidence="3 4">
    <name type="scientific">Trichobilharzia regenti</name>
    <name type="common">Nasal bird schistosome</name>
    <dbReference type="NCBI Taxonomy" id="157069"/>
    <lineage>
        <taxon>Eukaryota</taxon>
        <taxon>Metazoa</taxon>
        <taxon>Spiralia</taxon>
        <taxon>Lophotrochozoa</taxon>
        <taxon>Platyhelminthes</taxon>
        <taxon>Trematoda</taxon>
        <taxon>Digenea</taxon>
        <taxon>Strigeidida</taxon>
        <taxon>Schistosomatoidea</taxon>
        <taxon>Schistosomatidae</taxon>
        <taxon>Trichobilharzia</taxon>
    </lineage>
</organism>
<dbReference type="Pfam" id="PF13499">
    <property type="entry name" value="EF-hand_7"/>
    <property type="match status" value="1"/>
</dbReference>
<dbReference type="InterPro" id="IPR011992">
    <property type="entry name" value="EF-hand-dom_pair"/>
</dbReference>
<name>A0AA85JG59_TRIRE</name>
<dbReference type="InterPro" id="IPR002048">
    <property type="entry name" value="EF_hand_dom"/>
</dbReference>
<feature type="domain" description="EF-hand" evidence="2">
    <location>
        <begin position="37"/>
        <end position="67"/>
    </location>
</feature>
<dbReference type="WBParaSite" id="TREG1_20830.1">
    <property type="protein sequence ID" value="TREG1_20830.1"/>
    <property type="gene ID" value="TREG1_20830"/>
</dbReference>